<protein>
    <submittedName>
        <fullName evidence="2">Uncharacterized protein</fullName>
    </submittedName>
</protein>
<feature type="compositionally biased region" description="Low complexity" evidence="1">
    <location>
        <begin position="60"/>
        <end position="69"/>
    </location>
</feature>
<sequence length="69" mass="7381">GRDHAPHPAAQNARLHRESRATAPEGRYVCYLHRALPLAPDAGRADGALRRDYPLHHGGHAATAAGQAE</sequence>
<proteinExistence type="predicted"/>
<feature type="compositionally biased region" description="Basic and acidic residues" evidence="1">
    <location>
        <begin position="43"/>
        <end position="55"/>
    </location>
</feature>
<dbReference type="AlphaFoldDB" id="A0A699WNY2"/>
<accession>A0A699WNY2</accession>
<feature type="region of interest" description="Disordered" evidence="1">
    <location>
        <begin position="1"/>
        <end position="22"/>
    </location>
</feature>
<evidence type="ECO:0000256" key="1">
    <source>
        <dbReference type="SAM" id="MobiDB-lite"/>
    </source>
</evidence>
<organism evidence="2">
    <name type="scientific">Tanacetum cinerariifolium</name>
    <name type="common">Dalmatian daisy</name>
    <name type="synonym">Chrysanthemum cinerariifolium</name>
    <dbReference type="NCBI Taxonomy" id="118510"/>
    <lineage>
        <taxon>Eukaryota</taxon>
        <taxon>Viridiplantae</taxon>
        <taxon>Streptophyta</taxon>
        <taxon>Embryophyta</taxon>
        <taxon>Tracheophyta</taxon>
        <taxon>Spermatophyta</taxon>
        <taxon>Magnoliopsida</taxon>
        <taxon>eudicotyledons</taxon>
        <taxon>Gunneridae</taxon>
        <taxon>Pentapetalae</taxon>
        <taxon>asterids</taxon>
        <taxon>campanulids</taxon>
        <taxon>Asterales</taxon>
        <taxon>Asteraceae</taxon>
        <taxon>Asteroideae</taxon>
        <taxon>Anthemideae</taxon>
        <taxon>Anthemidinae</taxon>
        <taxon>Tanacetum</taxon>
    </lineage>
</organism>
<reference evidence="2" key="1">
    <citation type="journal article" date="2019" name="Sci. Rep.">
        <title>Draft genome of Tanacetum cinerariifolium, the natural source of mosquito coil.</title>
        <authorList>
            <person name="Yamashiro T."/>
            <person name="Shiraishi A."/>
            <person name="Satake H."/>
            <person name="Nakayama K."/>
        </authorList>
    </citation>
    <scope>NUCLEOTIDE SEQUENCE</scope>
</reference>
<comment type="caution">
    <text evidence="2">The sequence shown here is derived from an EMBL/GenBank/DDBJ whole genome shotgun (WGS) entry which is preliminary data.</text>
</comment>
<evidence type="ECO:0000313" key="2">
    <source>
        <dbReference type="EMBL" id="GFD47386.1"/>
    </source>
</evidence>
<feature type="region of interest" description="Disordered" evidence="1">
    <location>
        <begin position="42"/>
        <end position="69"/>
    </location>
</feature>
<name>A0A699WNY2_TANCI</name>
<feature type="non-terminal residue" evidence="2">
    <location>
        <position position="1"/>
    </location>
</feature>
<dbReference type="EMBL" id="BKCJ011697997">
    <property type="protein sequence ID" value="GFD47386.1"/>
    <property type="molecule type" value="Genomic_DNA"/>
</dbReference>
<gene>
    <name evidence="2" type="ORF">Tci_919355</name>
</gene>